<dbReference type="GO" id="GO:0003677">
    <property type="term" value="F:DNA binding"/>
    <property type="evidence" value="ECO:0007669"/>
    <property type="project" value="InterPro"/>
</dbReference>
<dbReference type="RefSeq" id="WP_052243560.1">
    <property type="nucleotide sequence ID" value="NZ_JACAJN010000001.1"/>
</dbReference>
<proteinExistence type="predicted"/>
<dbReference type="InterPro" id="IPR041657">
    <property type="entry name" value="HTH_17"/>
</dbReference>
<evidence type="ECO:0000313" key="3">
    <source>
        <dbReference type="Proteomes" id="UP000076630"/>
    </source>
</evidence>
<gene>
    <name evidence="2" type="ORF">AV926_04790</name>
</gene>
<dbReference type="AlphaFoldDB" id="A0A164A2C6"/>
<keyword evidence="3" id="KW-1185">Reference proteome</keyword>
<accession>A0A164A2C6</accession>
<name>A0A164A2C6_9FLAO</name>
<organism evidence="2 3">
    <name type="scientific">Myroides marinus</name>
    <dbReference type="NCBI Taxonomy" id="703342"/>
    <lineage>
        <taxon>Bacteria</taxon>
        <taxon>Pseudomonadati</taxon>
        <taxon>Bacteroidota</taxon>
        <taxon>Flavobacteriia</taxon>
        <taxon>Flavobacteriales</taxon>
        <taxon>Flavobacteriaceae</taxon>
        <taxon>Myroides</taxon>
    </lineage>
</organism>
<dbReference type="NCBIfam" id="TIGR01764">
    <property type="entry name" value="excise"/>
    <property type="match status" value="1"/>
</dbReference>
<dbReference type="EMBL" id="LQNU01000041">
    <property type="protein sequence ID" value="KZE82868.1"/>
    <property type="molecule type" value="Genomic_DNA"/>
</dbReference>
<dbReference type="Pfam" id="PF12728">
    <property type="entry name" value="HTH_17"/>
    <property type="match status" value="1"/>
</dbReference>
<comment type="caution">
    <text evidence="2">The sequence shown here is derived from an EMBL/GenBank/DDBJ whole genome shotgun (WGS) entry which is preliminary data.</text>
</comment>
<feature type="domain" description="Helix-turn-helix" evidence="1">
    <location>
        <begin position="37"/>
        <end position="84"/>
    </location>
</feature>
<sequence>MSLEGQMIFSGMMASDFLEAVQKMVRAELKNGEPEELLTREEVAEFLKVNLSTVSTWTSQGRLTCYGMGGRRYYKKSEIMAALEILKV</sequence>
<dbReference type="SUPFAM" id="SSF46955">
    <property type="entry name" value="Putative DNA-binding domain"/>
    <property type="match status" value="1"/>
</dbReference>
<evidence type="ECO:0000259" key="1">
    <source>
        <dbReference type="Pfam" id="PF12728"/>
    </source>
</evidence>
<dbReference type="InterPro" id="IPR009061">
    <property type="entry name" value="DNA-bd_dom_put_sf"/>
</dbReference>
<protein>
    <recommendedName>
        <fullName evidence="1">Helix-turn-helix domain-containing protein</fullName>
    </recommendedName>
</protein>
<dbReference type="OrthoDB" id="1097811at2"/>
<evidence type="ECO:0000313" key="2">
    <source>
        <dbReference type="EMBL" id="KZE82868.1"/>
    </source>
</evidence>
<reference evidence="2 3" key="1">
    <citation type="submission" date="2016-01" db="EMBL/GenBank/DDBJ databases">
        <title>Whole genome sequencing of Myroides marinus L41.</title>
        <authorList>
            <person name="Hong K.W."/>
        </authorList>
    </citation>
    <scope>NUCLEOTIDE SEQUENCE [LARGE SCALE GENOMIC DNA]</scope>
    <source>
        <strain evidence="2 3">L41</strain>
    </source>
</reference>
<dbReference type="InterPro" id="IPR010093">
    <property type="entry name" value="SinI_DNA-bd"/>
</dbReference>
<dbReference type="Gene3D" id="1.10.1660.10">
    <property type="match status" value="1"/>
</dbReference>
<dbReference type="Proteomes" id="UP000076630">
    <property type="component" value="Unassembled WGS sequence"/>
</dbReference>